<evidence type="ECO:0000313" key="2">
    <source>
        <dbReference type="Proteomes" id="UP000504606"/>
    </source>
</evidence>
<dbReference type="GeneID" id="127748874"/>
<evidence type="ECO:0000313" key="3">
    <source>
        <dbReference type="RefSeq" id="XP_052120209.1"/>
    </source>
</evidence>
<feature type="transmembrane region" description="Helical" evidence="1">
    <location>
        <begin position="77"/>
        <end position="94"/>
    </location>
</feature>
<reference evidence="3" key="1">
    <citation type="submission" date="2025-08" db="UniProtKB">
        <authorList>
            <consortium name="RefSeq"/>
        </authorList>
    </citation>
    <scope>IDENTIFICATION</scope>
    <source>
        <tissue evidence="3">Whole organism</tissue>
    </source>
</reference>
<dbReference type="AlphaFoldDB" id="A0A9C6U357"/>
<keyword evidence="1" id="KW-1133">Transmembrane helix</keyword>
<dbReference type="Proteomes" id="UP000504606">
    <property type="component" value="Unplaced"/>
</dbReference>
<sequence>MLSVAVNVLAPMWRFERLLGAVLGVLPVSGDWPPRPWPFVWAYLAASLSVGLYVVAKVWDHVLTRASSVSMGTSTMSSNYTTFTVLVIAVRMLVERLSCAHMRIAYSDLAESIALYSRRHPLSRDAWRDLLHSGLLGTLWPVCSLGSYVVFVGARGARSITEVLFTSFNNFFDVYSS</sequence>
<keyword evidence="2" id="KW-1185">Reference proteome</keyword>
<organism evidence="2 3">
    <name type="scientific">Frankliniella occidentalis</name>
    <name type="common">Western flower thrips</name>
    <name type="synonym">Euthrips occidentalis</name>
    <dbReference type="NCBI Taxonomy" id="133901"/>
    <lineage>
        <taxon>Eukaryota</taxon>
        <taxon>Metazoa</taxon>
        <taxon>Ecdysozoa</taxon>
        <taxon>Arthropoda</taxon>
        <taxon>Hexapoda</taxon>
        <taxon>Insecta</taxon>
        <taxon>Pterygota</taxon>
        <taxon>Neoptera</taxon>
        <taxon>Paraneoptera</taxon>
        <taxon>Thysanoptera</taxon>
        <taxon>Terebrantia</taxon>
        <taxon>Thripoidea</taxon>
        <taxon>Thripidae</taxon>
        <taxon>Frankliniella</taxon>
    </lineage>
</organism>
<protein>
    <submittedName>
        <fullName evidence="3">Uncharacterized protein LOC127748874</fullName>
    </submittedName>
</protein>
<feature type="transmembrane region" description="Helical" evidence="1">
    <location>
        <begin position="130"/>
        <end position="151"/>
    </location>
</feature>
<accession>A0A9C6U357</accession>
<evidence type="ECO:0000256" key="1">
    <source>
        <dbReference type="SAM" id="Phobius"/>
    </source>
</evidence>
<feature type="transmembrane region" description="Helical" evidence="1">
    <location>
        <begin position="40"/>
        <end position="56"/>
    </location>
</feature>
<name>A0A9C6U357_FRAOC</name>
<keyword evidence="1" id="KW-0812">Transmembrane</keyword>
<dbReference type="KEGG" id="foc:127748874"/>
<keyword evidence="1" id="KW-0472">Membrane</keyword>
<gene>
    <name evidence="3" type="primary">LOC127748874</name>
</gene>
<proteinExistence type="predicted"/>
<dbReference type="RefSeq" id="XP_052120209.1">
    <property type="nucleotide sequence ID" value="XM_052264249.1"/>
</dbReference>